<dbReference type="AlphaFoldDB" id="A0AAE0RX93"/>
<feature type="compositionally biased region" description="Basic residues" evidence="1">
    <location>
        <begin position="9"/>
        <end position="26"/>
    </location>
</feature>
<sequence>KEQLEKQRHGCNGRYKHRDRNWKSRGKSAVQREVFEKKRQDCSGKYRHRVRKRKGRDTIAVGNTNTETETGKEETRIQ</sequence>
<accession>A0AAE0RX93</accession>
<keyword evidence="3" id="KW-1185">Reference proteome</keyword>
<protein>
    <submittedName>
        <fullName evidence="2">Uncharacterized protein</fullName>
    </submittedName>
</protein>
<feature type="region of interest" description="Disordered" evidence="1">
    <location>
        <begin position="1"/>
        <end position="78"/>
    </location>
</feature>
<evidence type="ECO:0000313" key="2">
    <source>
        <dbReference type="EMBL" id="KAK3581210.1"/>
    </source>
</evidence>
<organism evidence="2 3">
    <name type="scientific">Potamilus streckersoni</name>
    <dbReference type="NCBI Taxonomy" id="2493646"/>
    <lineage>
        <taxon>Eukaryota</taxon>
        <taxon>Metazoa</taxon>
        <taxon>Spiralia</taxon>
        <taxon>Lophotrochozoa</taxon>
        <taxon>Mollusca</taxon>
        <taxon>Bivalvia</taxon>
        <taxon>Autobranchia</taxon>
        <taxon>Heteroconchia</taxon>
        <taxon>Palaeoheterodonta</taxon>
        <taxon>Unionida</taxon>
        <taxon>Unionoidea</taxon>
        <taxon>Unionidae</taxon>
        <taxon>Ambleminae</taxon>
        <taxon>Lampsilini</taxon>
        <taxon>Potamilus</taxon>
    </lineage>
</organism>
<feature type="compositionally biased region" description="Basic and acidic residues" evidence="1">
    <location>
        <begin position="33"/>
        <end position="44"/>
    </location>
</feature>
<comment type="caution">
    <text evidence="2">The sequence shown here is derived from an EMBL/GenBank/DDBJ whole genome shotgun (WGS) entry which is preliminary data.</text>
</comment>
<dbReference type="EMBL" id="JAEAOA010001462">
    <property type="protein sequence ID" value="KAK3581210.1"/>
    <property type="molecule type" value="Genomic_DNA"/>
</dbReference>
<reference evidence="2" key="3">
    <citation type="submission" date="2023-05" db="EMBL/GenBank/DDBJ databases">
        <authorList>
            <person name="Smith C.H."/>
        </authorList>
    </citation>
    <scope>NUCLEOTIDE SEQUENCE</scope>
    <source>
        <strain evidence="2">CHS0354</strain>
        <tissue evidence="2">Mantle</tissue>
    </source>
</reference>
<evidence type="ECO:0000256" key="1">
    <source>
        <dbReference type="SAM" id="MobiDB-lite"/>
    </source>
</evidence>
<reference evidence="2" key="2">
    <citation type="journal article" date="2021" name="Genome Biol. Evol.">
        <title>Developing a high-quality reference genome for a parasitic bivalve with doubly uniparental inheritance (Bivalvia: Unionida).</title>
        <authorList>
            <person name="Smith C.H."/>
        </authorList>
    </citation>
    <scope>NUCLEOTIDE SEQUENCE</scope>
    <source>
        <strain evidence="2">CHS0354</strain>
        <tissue evidence="2">Mantle</tissue>
    </source>
</reference>
<feature type="compositionally biased region" description="Basic residues" evidence="1">
    <location>
        <begin position="45"/>
        <end position="55"/>
    </location>
</feature>
<feature type="non-terminal residue" evidence="2">
    <location>
        <position position="1"/>
    </location>
</feature>
<feature type="compositionally biased region" description="Basic and acidic residues" evidence="1">
    <location>
        <begin position="69"/>
        <end position="78"/>
    </location>
</feature>
<reference evidence="2" key="1">
    <citation type="journal article" date="2021" name="Genome Biol. Evol.">
        <title>A High-Quality Reference Genome for a Parasitic Bivalve with Doubly Uniparental Inheritance (Bivalvia: Unionida).</title>
        <authorList>
            <person name="Smith C.H."/>
        </authorList>
    </citation>
    <scope>NUCLEOTIDE SEQUENCE</scope>
    <source>
        <strain evidence="2">CHS0354</strain>
    </source>
</reference>
<evidence type="ECO:0000313" key="3">
    <source>
        <dbReference type="Proteomes" id="UP001195483"/>
    </source>
</evidence>
<name>A0AAE0RX93_9BIVA</name>
<dbReference type="Proteomes" id="UP001195483">
    <property type="component" value="Unassembled WGS sequence"/>
</dbReference>
<proteinExistence type="predicted"/>
<gene>
    <name evidence="2" type="ORF">CHS0354_024752</name>
</gene>